<dbReference type="Gene3D" id="3.30.70.920">
    <property type="match status" value="1"/>
</dbReference>
<keyword evidence="2" id="KW-0238">DNA-binding</keyword>
<dbReference type="InterPro" id="IPR019888">
    <property type="entry name" value="Tscrpt_reg_AsnC-like"/>
</dbReference>
<dbReference type="PROSITE" id="PS00519">
    <property type="entry name" value="HTH_ASNC_1"/>
    <property type="match status" value="1"/>
</dbReference>
<dbReference type="InterPro" id="IPR036388">
    <property type="entry name" value="WH-like_DNA-bd_sf"/>
</dbReference>
<dbReference type="EMBL" id="JANAFB010000018">
    <property type="protein sequence ID" value="MCP3426104.1"/>
    <property type="molecule type" value="Genomic_DNA"/>
</dbReference>
<feature type="domain" description="HTH asnC-type" evidence="4">
    <location>
        <begin position="1"/>
        <end position="62"/>
    </location>
</feature>
<gene>
    <name evidence="5" type="ORF">NBM05_08825</name>
</gene>
<dbReference type="SUPFAM" id="SSF46785">
    <property type="entry name" value="Winged helix' DNA-binding domain"/>
    <property type="match status" value="1"/>
</dbReference>
<dbReference type="InterPro" id="IPR019887">
    <property type="entry name" value="Tscrpt_reg_AsnC/Lrp_C"/>
</dbReference>
<reference evidence="5" key="1">
    <citation type="submission" date="2022-06" db="EMBL/GenBank/DDBJ databases">
        <title>Rothia sp. isolated from sandalwood seedling.</title>
        <authorList>
            <person name="Tuikhar N."/>
            <person name="Kirdat K."/>
            <person name="Thorat V."/>
            <person name="Swetha P."/>
            <person name="Padma S."/>
            <person name="Sundararaj R."/>
            <person name="Yadav A."/>
        </authorList>
    </citation>
    <scope>NUCLEOTIDE SEQUENCE</scope>
    <source>
        <strain evidence="5">AR01</strain>
    </source>
</reference>
<protein>
    <submittedName>
        <fullName evidence="5">Lrp/AsnC family transcriptional regulator</fullName>
    </submittedName>
</protein>
<dbReference type="GO" id="GO:0043565">
    <property type="term" value="F:sequence-specific DNA binding"/>
    <property type="evidence" value="ECO:0007669"/>
    <property type="project" value="InterPro"/>
</dbReference>
<evidence type="ECO:0000256" key="3">
    <source>
        <dbReference type="ARBA" id="ARBA00023163"/>
    </source>
</evidence>
<organism evidence="5 6">
    <name type="scientific">Rothia santali</name>
    <dbReference type="NCBI Taxonomy" id="2949643"/>
    <lineage>
        <taxon>Bacteria</taxon>
        <taxon>Bacillati</taxon>
        <taxon>Actinomycetota</taxon>
        <taxon>Actinomycetes</taxon>
        <taxon>Micrococcales</taxon>
        <taxon>Micrococcaceae</taxon>
        <taxon>Rothia</taxon>
    </lineage>
</organism>
<keyword evidence="6" id="KW-1185">Reference proteome</keyword>
<dbReference type="Pfam" id="PF01037">
    <property type="entry name" value="AsnC_trans_reg"/>
    <property type="match status" value="1"/>
</dbReference>
<dbReference type="InterPro" id="IPR011008">
    <property type="entry name" value="Dimeric_a/b-barrel"/>
</dbReference>
<dbReference type="GO" id="GO:0005829">
    <property type="term" value="C:cytosol"/>
    <property type="evidence" value="ECO:0007669"/>
    <property type="project" value="TreeGrafter"/>
</dbReference>
<dbReference type="InterPro" id="IPR000485">
    <property type="entry name" value="AsnC-type_HTH_dom"/>
</dbReference>
<dbReference type="Pfam" id="PF13412">
    <property type="entry name" value="HTH_24"/>
    <property type="match status" value="1"/>
</dbReference>
<dbReference type="InterPro" id="IPR036390">
    <property type="entry name" value="WH_DNA-bd_sf"/>
</dbReference>
<evidence type="ECO:0000256" key="1">
    <source>
        <dbReference type="ARBA" id="ARBA00023015"/>
    </source>
</evidence>
<dbReference type="PANTHER" id="PTHR30154">
    <property type="entry name" value="LEUCINE-RESPONSIVE REGULATORY PROTEIN"/>
    <property type="match status" value="1"/>
</dbReference>
<dbReference type="SUPFAM" id="SSF54909">
    <property type="entry name" value="Dimeric alpha+beta barrel"/>
    <property type="match status" value="1"/>
</dbReference>
<accession>A0A9X2HAL3</accession>
<name>A0A9X2HAL3_9MICC</name>
<dbReference type="SMART" id="SM00344">
    <property type="entry name" value="HTH_ASNC"/>
    <property type="match status" value="1"/>
</dbReference>
<evidence type="ECO:0000313" key="5">
    <source>
        <dbReference type="EMBL" id="MCP3426104.1"/>
    </source>
</evidence>
<evidence type="ECO:0000256" key="2">
    <source>
        <dbReference type="ARBA" id="ARBA00023125"/>
    </source>
</evidence>
<evidence type="ECO:0000313" key="6">
    <source>
        <dbReference type="Proteomes" id="UP001139502"/>
    </source>
</evidence>
<comment type="caution">
    <text evidence="5">The sequence shown here is derived from an EMBL/GenBank/DDBJ whole genome shotgun (WGS) entry which is preliminary data.</text>
</comment>
<dbReference type="RefSeq" id="WP_254166611.1">
    <property type="nucleotide sequence ID" value="NZ_JANAFB010000018.1"/>
</dbReference>
<keyword evidence="3" id="KW-0804">Transcription</keyword>
<proteinExistence type="predicted"/>
<dbReference type="PROSITE" id="PS50956">
    <property type="entry name" value="HTH_ASNC_2"/>
    <property type="match status" value="1"/>
</dbReference>
<dbReference type="PANTHER" id="PTHR30154:SF34">
    <property type="entry name" value="TRANSCRIPTIONAL REGULATOR AZLB"/>
    <property type="match status" value="1"/>
</dbReference>
<dbReference type="AlphaFoldDB" id="A0A9X2HAL3"/>
<dbReference type="PRINTS" id="PR00033">
    <property type="entry name" value="HTHASNC"/>
</dbReference>
<keyword evidence="1" id="KW-0805">Transcription regulation</keyword>
<dbReference type="Proteomes" id="UP001139502">
    <property type="component" value="Unassembled WGS sequence"/>
</dbReference>
<dbReference type="GO" id="GO:0043200">
    <property type="term" value="P:response to amino acid"/>
    <property type="evidence" value="ECO:0007669"/>
    <property type="project" value="TreeGrafter"/>
</dbReference>
<sequence>MDALDHAIIDELTRNGRLGNQELASRVGLTAAPCLRRVRRLEKEGVIVGYRAVVDPERLGRGFEVITHVELSAQGREVITGFEERVARMPEVVEFRRMFGSPDYMMHVQVRDAAAYEEWVMQRLFSDSAVARVDSRMTMKNLKSMR</sequence>
<dbReference type="Gene3D" id="1.10.10.10">
    <property type="entry name" value="Winged helix-like DNA-binding domain superfamily/Winged helix DNA-binding domain"/>
    <property type="match status" value="1"/>
</dbReference>
<dbReference type="InterPro" id="IPR019885">
    <property type="entry name" value="Tscrpt_reg_HTH_AsnC-type_CS"/>
</dbReference>
<evidence type="ECO:0000259" key="4">
    <source>
        <dbReference type="PROSITE" id="PS50956"/>
    </source>
</evidence>